<dbReference type="GeneID" id="9938233"/>
<name>A0A1I7VLZ7_LOALO</name>
<accession>A0A1S0UAB6</accession>
<dbReference type="KEGG" id="loa:LOAG_00864"/>
<dbReference type="WBParaSite" id="EN70_4027">
    <property type="protein sequence ID" value="EN70_4027"/>
    <property type="gene ID" value="EN70_4027"/>
</dbReference>
<gene>
    <name evidence="2 4" type="ORF">LOAG_00864</name>
</gene>
<keyword evidence="3" id="KW-1185">Reference proteome</keyword>
<organism evidence="3 4">
    <name type="scientific">Loa loa</name>
    <name type="common">Eye worm</name>
    <name type="synonym">Filaria loa</name>
    <dbReference type="NCBI Taxonomy" id="7209"/>
    <lineage>
        <taxon>Eukaryota</taxon>
        <taxon>Metazoa</taxon>
        <taxon>Ecdysozoa</taxon>
        <taxon>Nematoda</taxon>
        <taxon>Chromadorea</taxon>
        <taxon>Rhabditida</taxon>
        <taxon>Spirurina</taxon>
        <taxon>Spiruromorpha</taxon>
        <taxon>Filarioidea</taxon>
        <taxon>Onchocercidae</taxon>
        <taxon>Loa</taxon>
    </lineage>
</organism>
<accession>A0A1I7VLZ7</accession>
<evidence type="ECO:0000313" key="3">
    <source>
        <dbReference type="Proteomes" id="UP000095285"/>
    </source>
</evidence>
<protein>
    <submittedName>
        <fullName evidence="4">GRIP domain-containing protein</fullName>
    </submittedName>
</protein>
<reference evidence="2 3" key="1">
    <citation type="submission" date="2012-04" db="EMBL/GenBank/DDBJ databases">
        <title>The Genome Sequence of Loa loa.</title>
        <authorList>
            <consortium name="The Broad Institute Genome Sequencing Platform"/>
            <consortium name="Broad Institute Genome Sequencing Center for Infectious Disease"/>
            <person name="Nutman T.B."/>
            <person name="Fink D.L."/>
            <person name="Russ C."/>
            <person name="Young S."/>
            <person name="Zeng Q."/>
            <person name="Gargeya S."/>
            <person name="Alvarado L."/>
            <person name="Berlin A."/>
            <person name="Chapman S.B."/>
            <person name="Chen Z."/>
            <person name="Freedman E."/>
            <person name="Gellesch M."/>
            <person name="Goldberg J."/>
            <person name="Griggs A."/>
            <person name="Gujja S."/>
            <person name="Heilman E.R."/>
            <person name="Heiman D."/>
            <person name="Howarth C."/>
            <person name="Mehta T."/>
            <person name="Neiman D."/>
            <person name="Pearson M."/>
            <person name="Roberts A."/>
            <person name="Saif S."/>
            <person name="Shea T."/>
            <person name="Shenoy N."/>
            <person name="Sisk P."/>
            <person name="Stolte C."/>
            <person name="Sykes S."/>
            <person name="White J."/>
            <person name="Yandava C."/>
            <person name="Haas B."/>
            <person name="Henn M.R."/>
            <person name="Nusbaum C."/>
            <person name="Birren B."/>
        </authorList>
    </citation>
    <scope>NUCLEOTIDE SEQUENCE [LARGE SCALE GENOMIC DNA]</scope>
</reference>
<evidence type="ECO:0000313" key="4">
    <source>
        <dbReference type="WBParaSite" id="EN70_4027"/>
    </source>
</evidence>
<keyword evidence="1" id="KW-0175">Coiled coil</keyword>
<feature type="coiled-coil region" evidence="1">
    <location>
        <begin position="138"/>
        <end position="165"/>
    </location>
</feature>
<dbReference type="OrthoDB" id="5831821at2759"/>
<proteinExistence type="predicted"/>
<sequence>MDARSDELVAELQKAISSKKSEVARLKEKFDSSNKHLATLTSEIAEGRAKIAANRIRIATLDAERFACIQIEKLNVELIDRFDAMCKEICAINEETEKQATELQLEIEAAKDVKSTVSVCKETLGMLRSTRFGDNDDMDDTRRDIESAQNELQLLLDEVQAFEVDEKSLNDKLSTVAYVDIPLAVKHQIYHDLKKRKGELVRKLMHARLSRSRLDSQFVMSDL</sequence>
<dbReference type="EMBL" id="JH712088">
    <property type="protein sequence ID" value="EFO27613.1"/>
    <property type="molecule type" value="Genomic_DNA"/>
</dbReference>
<evidence type="ECO:0000256" key="1">
    <source>
        <dbReference type="SAM" id="Coils"/>
    </source>
</evidence>
<dbReference type="RefSeq" id="XP_003136452.1">
    <property type="nucleotide sequence ID" value="XM_003136404.2"/>
</dbReference>
<dbReference type="AlphaFoldDB" id="A0A1I7VLZ7"/>
<dbReference type="Proteomes" id="UP000095285">
    <property type="component" value="Unassembled WGS sequence"/>
</dbReference>
<dbReference type="OMA" id="CKEVCAI"/>
<evidence type="ECO:0000313" key="2">
    <source>
        <dbReference type="EMBL" id="EFO27613.1"/>
    </source>
</evidence>
<dbReference type="CTD" id="9938233"/>
<reference evidence="4" key="2">
    <citation type="submission" date="2016-11" db="UniProtKB">
        <authorList>
            <consortium name="WormBaseParasite"/>
        </authorList>
    </citation>
    <scope>IDENTIFICATION</scope>
</reference>